<sequence>MEEVLKKKEQVADSGDPKSKKAKLSKEDRALAKAAKQLEKEKAKSAKAAATKEKKEKAGAEKEKKARIRSLKKSAGDTIRSNIGHYKQQALKFSYPSGLFANWTEVCEVFLSPNSRAHPPLVKEPGATASFDLSHEELCAAVGKTKAGKSFRYSHAYVKDVTITWAKGKVNFTSSLDGFGGGFGWRMW</sequence>
<dbReference type="AlphaFoldDB" id="A0A9W7G6E1"/>
<dbReference type="OrthoDB" id="10440160at2759"/>
<evidence type="ECO:0000256" key="1">
    <source>
        <dbReference type="SAM" id="MobiDB-lite"/>
    </source>
</evidence>
<reference evidence="2" key="1">
    <citation type="submission" date="2022-07" db="EMBL/GenBank/DDBJ databases">
        <title>Genome analysis of Parmales, a sister group of diatoms, reveals the evolutionary specialization of diatoms from phago-mixotrophs to photoautotrophs.</title>
        <authorList>
            <person name="Ban H."/>
            <person name="Sato S."/>
            <person name="Yoshikawa S."/>
            <person name="Kazumasa Y."/>
            <person name="Nakamura Y."/>
            <person name="Ichinomiya M."/>
            <person name="Saitoh K."/>
            <person name="Sato N."/>
            <person name="Blanc-Mathieu R."/>
            <person name="Endo H."/>
            <person name="Kuwata A."/>
            <person name="Ogata H."/>
        </authorList>
    </citation>
    <scope>NUCLEOTIDE SEQUENCE</scope>
</reference>
<protein>
    <submittedName>
        <fullName evidence="2">Uncharacterized protein</fullName>
    </submittedName>
</protein>
<organism evidence="2 3">
    <name type="scientific">Triparma retinervis</name>
    <dbReference type="NCBI Taxonomy" id="2557542"/>
    <lineage>
        <taxon>Eukaryota</taxon>
        <taxon>Sar</taxon>
        <taxon>Stramenopiles</taxon>
        <taxon>Ochrophyta</taxon>
        <taxon>Bolidophyceae</taxon>
        <taxon>Parmales</taxon>
        <taxon>Triparmaceae</taxon>
        <taxon>Triparma</taxon>
    </lineage>
</organism>
<dbReference type="Proteomes" id="UP001165082">
    <property type="component" value="Unassembled WGS sequence"/>
</dbReference>
<proteinExistence type="predicted"/>
<evidence type="ECO:0000313" key="2">
    <source>
        <dbReference type="EMBL" id="GMI33736.1"/>
    </source>
</evidence>
<evidence type="ECO:0000313" key="3">
    <source>
        <dbReference type="Proteomes" id="UP001165082"/>
    </source>
</evidence>
<keyword evidence="3" id="KW-1185">Reference proteome</keyword>
<comment type="caution">
    <text evidence="2">The sequence shown here is derived from an EMBL/GenBank/DDBJ whole genome shotgun (WGS) entry which is preliminary data.</text>
</comment>
<gene>
    <name evidence="2" type="ORF">TrRE_jg11321</name>
</gene>
<feature type="region of interest" description="Disordered" evidence="1">
    <location>
        <begin position="1"/>
        <end position="73"/>
    </location>
</feature>
<dbReference type="EMBL" id="BRXZ01007760">
    <property type="protein sequence ID" value="GMI33736.1"/>
    <property type="molecule type" value="Genomic_DNA"/>
</dbReference>
<accession>A0A9W7G6E1</accession>
<feature type="compositionally biased region" description="Basic and acidic residues" evidence="1">
    <location>
        <begin position="1"/>
        <end position="64"/>
    </location>
</feature>
<name>A0A9W7G6E1_9STRA</name>